<name>A0ABQ9NYS8_9PEZI</name>
<protein>
    <submittedName>
        <fullName evidence="2">3',5'-cyclic-nucleotide phosphodiesterase pde1</fullName>
        <ecNumber evidence="2">3.1.4.17</ecNumber>
    </submittedName>
</protein>
<dbReference type="PANTHER" id="PTHR28283:SF1">
    <property type="entry name" value="3',5'-CYCLIC-NUCLEOTIDE PHOSPHODIESTERASE 1"/>
    <property type="match status" value="1"/>
</dbReference>
<dbReference type="GO" id="GO:0004114">
    <property type="term" value="F:3',5'-cyclic-nucleotide phosphodiesterase activity"/>
    <property type="evidence" value="ECO:0007669"/>
    <property type="project" value="UniProtKB-EC"/>
</dbReference>
<feature type="compositionally biased region" description="Basic and acidic residues" evidence="1">
    <location>
        <begin position="432"/>
        <end position="441"/>
    </location>
</feature>
<reference evidence="2" key="1">
    <citation type="submission" date="2022-10" db="EMBL/GenBank/DDBJ databases">
        <title>Culturing micro-colonial fungi from biological soil crusts in the Mojave desert and describing Neophaeococcomyces mojavensis, and introducing the new genera and species Taxawa tesnikishii.</title>
        <authorList>
            <person name="Kurbessoian T."/>
            <person name="Stajich J.E."/>
        </authorList>
    </citation>
    <scope>NUCLEOTIDE SEQUENCE</scope>
    <source>
        <strain evidence="2">TK_1</strain>
    </source>
</reference>
<dbReference type="InterPro" id="IPR036866">
    <property type="entry name" value="RibonucZ/Hydroxyglut_hydro"/>
</dbReference>
<evidence type="ECO:0000313" key="2">
    <source>
        <dbReference type="EMBL" id="KAJ9667123.1"/>
    </source>
</evidence>
<keyword evidence="2" id="KW-0378">Hydrolase</keyword>
<dbReference type="SUPFAM" id="SSF56281">
    <property type="entry name" value="Metallo-hydrolase/oxidoreductase"/>
    <property type="match status" value="1"/>
</dbReference>
<gene>
    <name evidence="2" type="primary">PDE1</name>
    <name evidence="2" type="ORF">H2201_002642</name>
</gene>
<dbReference type="Gene3D" id="3.60.15.10">
    <property type="entry name" value="Ribonuclease Z/Hydroxyacylglutathione hydrolase-like"/>
    <property type="match status" value="1"/>
</dbReference>
<dbReference type="CDD" id="cd07735">
    <property type="entry name" value="class_II_PDE_MBL-fold"/>
    <property type="match status" value="1"/>
</dbReference>
<evidence type="ECO:0000313" key="3">
    <source>
        <dbReference type="Proteomes" id="UP001172684"/>
    </source>
</evidence>
<comment type="caution">
    <text evidence="2">The sequence shown here is derived from an EMBL/GenBank/DDBJ whole genome shotgun (WGS) entry which is preliminary data.</text>
</comment>
<keyword evidence="3" id="KW-1185">Reference proteome</keyword>
<dbReference type="PRINTS" id="PR00388">
    <property type="entry name" value="PDIESTERASE2"/>
</dbReference>
<proteinExistence type="predicted"/>
<evidence type="ECO:0000256" key="1">
    <source>
        <dbReference type="SAM" id="MobiDB-lite"/>
    </source>
</evidence>
<dbReference type="Pfam" id="PF02112">
    <property type="entry name" value="PDEase_II"/>
    <property type="match status" value="2"/>
</dbReference>
<accession>A0ABQ9NYS8</accession>
<sequence>MKDHDASAVTARRGSRPAEPFLQVICLGSGGGPNEDDVTGFLVRSTVSGWAKGSILAVDAGTHLAAITRILQKDFPLVSDLKRPPKNYSPRGSPRSPGNAGVAAGDELSDDTSREASPEPIITTLPTGPFAGLPFPHASARANAVHVVREHVSTYLITHPHLDHLSGFAINTAAFHNTSRPKRLAALPHTVNAIKTHIFNDVIWPNLTDEGGGVGFVTFQRLGEGGNVALGEGHGRGYIEVCDDLSVKAFRVSHGHCMKGPGHVHRGSNAYLPEPGSAQPHAHAHPHGHNGGPGGREGRSMSFSAISQPGTPAFPPGSAGGGAPPEKEQCVIDSTAYFIRTEVDSYSSHPTSKEVLIFGDVEPDTLSLSPRNHVVWAAAAPKVAAGILAGIFIECSYNDSQGDAVLFGHLAPRHLIQELQVLADMVRHAKKELDREKAQRHESRKRKRASLGPGVGNGAASGTEEEGLRRNARPQRARTVLNPMEHFADSTRGPGATTNTARTPDEELTRDPMDCASAPSHMPRLPNLLTPTPLRTTTFSLSAEPQVKMENPLKGLKVVIIHVKDTFMDGPLVGESILAQLLEHEAEGAEEGKGLGCEFVISKSGASYFF</sequence>
<dbReference type="InterPro" id="IPR000396">
    <property type="entry name" value="Pdiesterase2"/>
</dbReference>
<feature type="region of interest" description="Disordered" evidence="1">
    <location>
        <begin position="81"/>
        <end position="123"/>
    </location>
</feature>
<dbReference type="EC" id="3.1.4.17" evidence="2"/>
<organism evidence="2 3">
    <name type="scientific">Coniosporium apollinis</name>
    <dbReference type="NCBI Taxonomy" id="61459"/>
    <lineage>
        <taxon>Eukaryota</taxon>
        <taxon>Fungi</taxon>
        <taxon>Dikarya</taxon>
        <taxon>Ascomycota</taxon>
        <taxon>Pezizomycotina</taxon>
        <taxon>Dothideomycetes</taxon>
        <taxon>Dothideomycetes incertae sedis</taxon>
        <taxon>Coniosporium</taxon>
    </lineage>
</organism>
<feature type="region of interest" description="Disordered" evidence="1">
    <location>
        <begin position="432"/>
        <end position="510"/>
    </location>
</feature>
<dbReference type="Proteomes" id="UP001172684">
    <property type="component" value="Unassembled WGS sequence"/>
</dbReference>
<feature type="region of interest" description="Disordered" evidence="1">
    <location>
        <begin position="266"/>
        <end position="326"/>
    </location>
</feature>
<dbReference type="EMBL" id="JAPDRL010000014">
    <property type="protein sequence ID" value="KAJ9667123.1"/>
    <property type="molecule type" value="Genomic_DNA"/>
</dbReference>
<dbReference type="PANTHER" id="PTHR28283">
    <property type="entry name" value="3',5'-CYCLIC-NUCLEOTIDE PHOSPHODIESTERASE 1"/>
    <property type="match status" value="1"/>
</dbReference>